<dbReference type="SUPFAM" id="SSF54909">
    <property type="entry name" value="Dimeric alpha+beta barrel"/>
    <property type="match status" value="1"/>
</dbReference>
<name>A0ABV9U6R8_9ACTN</name>
<sequence length="99" mass="11494">MTFVVVARYRTGPGERDALLPLLDEMARESRKEPGNLAYRVHTGTQEPDLIVLYEEYESEDAFQAHCDSEHFKRIVLDQVAPRLESREVHRLAPREEGR</sequence>
<gene>
    <name evidence="2" type="ORF">ACFPCY_31450</name>
</gene>
<dbReference type="Gene3D" id="3.30.70.100">
    <property type="match status" value="1"/>
</dbReference>
<dbReference type="PANTHER" id="PTHR33336:SF3">
    <property type="entry name" value="ABM DOMAIN-CONTAINING PROTEIN"/>
    <property type="match status" value="1"/>
</dbReference>
<dbReference type="GO" id="GO:0004497">
    <property type="term" value="F:monooxygenase activity"/>
    <property type="evidence" value="ECO:0007669"/>
    <property type="project" value="UniProtKB-KW"/>
</dbReference>
<proteinExistence type="predicted"/>
<organism evidence="2 3">
    <name type="scientific">Actinomadura gamaensis</name>
    <dbReference type="NCBI Taxonomy" id="1763541"/>
    <lineage>
        <taxon>Bacteria</taxon>
        <taxon>Bacillati</taxon>
        <taxon>Actinomycetota</taxon>
        <taxon>Actinomycetes</taxon>
        <taxon>Streptosporangiales</taxon>
        <taxon>Thermomonosporaceae</taxon>
        <taxon>Actinomadura</taxon>
    </lineage>
</organism>
<dbReference type="EMBL" id="JBHSIT010000010">
    <property type="protein sequence ID" value="MFC4911859.1"/>
    <property type="molecule type" value="Genomic_DNA"/>
</dbReference>
<comment type="caution">
    <text evidence="2">The sequence shown here is derived from an EMBL/GenBank/DDBJ whole genome shotgun (WGS) entry which is preliminary data.</text>
</comment>
<keyword evidence="3" id="KW-1185">Reference proteome</keyword>
<evidence type="ECO:0000259" key="1">
    <source>
        <dbReference type="PROSITE" id="PS51725"/>
    </source>
</evidence>
<protein>
    <submittedName>
        <fullName evidence="2">Quinol monooxygenase</fullName>
        <ecNumber evidence="2">1.-.-.-</ecNumber>
    </submittedName>
</protein>
<dbReference type="Pfam" id="PF03992">
    <property type="entry name" value="ABM"/>
    <property type="match status" value="1"/>
</dbReference>
<evidence type="ECO:0000313" key="3">
    <source>
        <dbReference type="Proteomes" id="UP001595872"/>
    </source>
</evidence>
<accession>A0ABV9U6R8</accession>
<dbReference type="Proteomes" id="UP001595872">
    <property type="component" value="Unassembled WGS sequence"/>
</dbReference>
<feature type="domain" description="ABM" evidence="1">
    <location>
        <begin position="3"/>
        <end position="92"/>
    </location>
</feature>
<reference evidence="3" key="1">
    <citation type="journal article" date="2019" name="Int. J. Syst. Evol. Microbiol.">
        <title>The Global Catalogue of Microorganisms (GCM) 10K type strain sequencing project: providing services to taxonomists for standard genome sequencing and annotation.</title>
        <authorList>
            <consortium name="The Broad Institute Genomics Platform"/>
            <consortium name="The Broad Institute Genome Sequencing Center for Infectious Disease"/>
            <person name="Wu L."/>
            <person name="Ma J."/>
        </authorList>
    </citation>
    <scope>NUCLEOTIDE SEQUENCE [LARGE SCALE GENOMIC DNA]</scope>
    <source>
        <strain evidence="3">KLKA75</strain>
    </source>
</reference>
<dbReference type="InterPro" id="IPR011008">
    <property type="entry name" value="Dimeric_a/b-barrel"/>
</dbReference>
<dbReference type="InterPro" id="IPR050744">
    <property type="entry name" value="AI-2_Isomerase_LsrG"/>
</dbReference>
<dbReference type="InterPro" id="IPR007138">
    <property type="entry name" value="ABM_dom"/>
</dbReference>
<dbReference type="PANTHER" id="PTHR33336">
    <property type="entry name" value="QUINOL MONOOXYGENASE YGIN-RELATED"/>
    <property type="match status" value="1"/>
</dbReference>
<keyword evidence="2" id="KW-0560">Oxidoreductase</keyword>
<keyword evidence="2" id="KW-0503">Monooxygenase</keyword>
<dbReference type="RefSeq" id="WP_378261187.1">
    <property type="nucleotide sequence ID" value="NZ_JBHSIT010000010.1"/>
</dbReference>
<dbReference type="EC" id="1.-.-.-" evidence="2"/>
<evidence type="ECO:0000313" key="2">
    <source>
        <dbReference type="EMBL" id="MFC4911859.1"/>
    </source>
</evidence>
<dbReference type="PROSITE" id="PS51725">
    <property type="entry name" value="ABM"/>
    <property type="match status" value="1"/>
</dbReference>